<dbReference type="VEuPathDB" id="VectorBase:PHUM581690"/>
<proteinExistence type="inferred from homology"/>
<dbReference type="Proteomes" id="UP000009046">
    <property type="component" value="Unassembled WGS sequence"/>
</dbReference>
<feature type="domain" description="RH1" evidence="12">
    <location>
        <begin position="6"/>
        <end position="94"/>
    </location>
</feature>
<dbReference type="GeneID" id="8232381"/>
<dbReference type="Pfam" id="PF16471">
    <property type="entry name" value="JIP_LZII"/>
    <property type="match status" value="1"/>
</dbReference>
<dbReference type="EMBL" id="DS235873">
    <property type="protein sequence ID" value="EEB19634.1"/>
    <property type="molecule type" value="Genomic_DNA"/>
</dbReference>
<dbReference type="PANTHER" id="PTHR13886:SF4">
    <property type="entry name" value="JNK-INTERACTING PROTEIN 3"/>
    <property type="match status" value="1"/>
</dbReference>
<dbReference type="GO" id="GO:0019894">
    <property type="term" value="F:kinesin binding"/>
    <property type="evidence" value="ECO:0007669"/>
    <property type="project" value="TreeGrafter"/>
</dbReference>
<evidence type="ECO:0000256" key="8">
    <source>
        <dbReference type="ARBA" id="ARBA00069747"/>
    </source>
</evidence>
<evidence type="ECO:0000259" key="13">
    <source>
        <dbReference type="PROSITE" id="PS51777"/>
    </source>
</evidence>
<dbReference type="OMA" id="NDNITAC"/>
<comment type="subunit">
    <text evidence="7">Forms homo- and heterooligomeric complexes. Binds the TPR motif-containing C-terminal of kinesin light chain, Klc. Pre-assembled syd scaffolding complexes are then transported as a cargo of kinesin, to the required subcellular location.</text>
</comment>
<dbReference type="AlphaFoldDB" id="E0W1Q2"/>
<dbReference type="eggNOG" id="KOG2077">
    <property type="taxonomic scope" value="Eukaryota"/>
</dbReference>
<dbReference type="PROSITE" id="PS51777">
    <property type="entry name" value="RH2"/>
    <property type="match status" value="1"/>
</dbReference>
<keyword evidence="4" id="KW-0597">Phosphoprotein</keyword>
<evidence type="ECO:0000256" key="5">
    <source>
        <dbReference type="ARBA" id="ARBA00023054"/>
    </source>
</evidence>
<dbReference type="FunCoup" id="E0W1Q2">
    <property type="interactions" value="1296"/>
</dbReference>
<feature type="domain" description="RH2" evidence="13">
    <location>
        <begin position="450"/>
        <end position="522"/>
    </location>
</feature>
<feature type="coiled-coil region" evidence="10">
    <location>
        <begin position="67"/>
        <end position="115"/>
    </location>
</feature>
<dbReference type="Gene3D" id="1.20.5.1000">
    <property type="entry name" value="arf6 gtpase in complex with a specific effector, jip4"/>
    <property type="match status" value="1"/>
</dbReference>
<dbReference type="Pfam" id="PF09744">
    <property type="entry name" value="RH1"/>
    <property type="match status" value="1"/>
</dbReference>
<dbReference type="GO" id="GO:0030159">
    <property type="term" value="F:signaling receptor complex adaptor activity"/>
    <property type="evidence" value="ECO:0007669"/>
    <property type="project" value="TreeGrafter"/>
</dbReference>
<dbReference type="InterPro" id="IPR015943">
    <property type="entry name" value="WD40/YVTN_repeat-like_dom_sf"/>
</dbReference>
<comment type="similarity">
    <text evidence="2">Belongs to the JIP scaffold family.</text>
</comment>
<evidence type="ECO:0000256" key="4">
    <source>
        <dbReference type="ARBA" id="ARBA00022553"/>
    </source>
</evidence>
<dbReference type="InterPro" id="IPR036322">
    <property type="entry name" value="WD40_repeat_dom_sf"/>
</dbReference>
<dbReference type="CTD" id="8232381"/>
<evidence type="ECO:0000256" key="2">
    <source>
        <dbReference type="ARBA" id="ARBA00009866"/>
    </source>
</evidence>
<feature type="coiled-coil region" evidence="10">
    <location>
        <begin position="371"/>
        <end position="426"/>
    </location>
</feature>
<dbReference type="PANTHER" id="PTHR13886">
    <property type="entry name" value="JNK/SAPK-ASSOCIATED PROTEIN"/>
    <property type="match status" value="1"/>
</dbReference>
<dbReference type="InterPro" id="IPR032486">
    <property type="entry name" value="JIP_LZII"/>
</dbReference>
<dbReference type="InterPro" id="IPR039911">
    <property type="entry name" value="JIP3/JIP4"/>
</dbReference>
<accession>E0W1Q2</accession>
<evidence type="ECO:0000256" key="10">
    <source>
        <dbReference type="SAM" id="Coils"/>
    </source>
</evidence>
<evidence type="ECO:0000313" key="14">
    <source>
        <dbReference type="EMBL" id="EEB19634.1"/>
    </source>
</evidence>
<comment type="subcellular location">
    <subcellularLocation>
        <location evidence="1">Cytoplasm</location>
        <location evidence="1">Perinuclear region</location>
    </subcellularLocation>
</comment>
<dbReference type="GO" id="GO:0048471">
    <property type="term" value="C:perinuclear region of cytoplasm"/>
    <property type="evidence" value="ECO:0007669"/>
    <property type="project" value="UniProtKB-SubCell"/>
</dbReference>
<feature type="compositionally biased region" description="Low complexity" evidence="11">
    <location>
        <begin position="267"/>
        <end position="276"/>
    </location>
</feature>
<dbReference type="InParanoid" id="E0W1Q2"/>
<evidence type="ECO:0000256" key="6">
    <source>
        <dbReference type="ARBA" id="ARBA00059054"/>
    </source>
</evidence>
<dbReference type="KEGG" id="phu:Phum_PHUM581690"/>
<dbReference type="Gene3D" id="2.130.10.10">
    <property type="entry name" value="YVTN repeat-like/Quinoprotein amine dehydrogenase"/>
    <property type="match status" value="1"/>
</dbReference>
<dbReference type="FunFam" id="1.20.5.1000:FF:000001">
    <property type="entry name" value="C-Jun-amino-terminal kinase-interacting protein 3 isoform X2"/>
    <property type="match status" value="1"/>
</dbReference>
<name>E0W1Q2_PEDHC</name>
<sequence>MESDQEVVYRANDESHIVMSEKVQSLAGSIYHEFEKMISKYDHDVVKDLMPLVVNVLECLDMSYTENQEHDVELELLREDNEQLVTQYEREKQLRKSTEQKLLEVEDAVEDERKDLGCKIESLESIVRMLELKAKNSSDHVFRLEEKENELKKEYAKLHERYTELFKTHADYVDRTKLLLSTNDRMEPIANRPIRLTSFGNNSMNRSSGPVSFGFQSLEELKDYNSLEELMPGSPPDSTNSNASLRNELNENQDLNADSSGGGGDLSKPSINSKSNSPEKDLPEDGPSTVMTSSLSRSTTKMEQRSGNLLYQELSFQDNDASVEADDSGDVTGSLVHPGEYASSGMGKEIENLIRENSELLATKNALNIVKDDLIARVDELVSEQEILREEIRSLQAVHNRSKQKIQDLQDELKKVKEEATNKSKTNKSDDEGNRIFLIFKDEDIPMAQRKRFTRVEMARVLMERNQYKERFMELQDAVRYTETLRASRSDITMNKQKVRLPLWKYFSDLFGLSGERDISSSSRKGHSVNIYYASPNHHVATLPSLRETDDKRRVTDYGGDGGNFCSEKIAQRRAMERKEQYRQVRAHVRKDGDRLQAYGWSLPGKMNPNAIPEAGSKSHIPVPVPIYCQPLAVSDPSMKVWCAVGVNLTGGKTKDGGSIVGASVFYSKSSSPEGETQTVPGEDSEPHITELEEELKEGKKIKEDGETLEQRLSSLVWICTNSTNESKVTVIDATNPSNVLESFTVCSSPILCIASVPGATEADYGDENESNNNVVVETTSVDSNNSTDADNGDENSNLGKIKCIECESLTKPEESQNEEDGNNVFEKMSSVMPTIWIGAYGGNLYIHSAIGQWSKSIHSVKMPDSVSCIAHSNGRVLVALANGLVAVFRRGPDAQWNLNSYHTVHLGGPQNSVRCMTVVHNTVWCGYKNKVHVLDPVSLVIKNSFEAHPRKESQVRQLAWLGDGVWVSIRLDSTLRLFHAYTYQHLQDVDIEPYVSKMLGTGKLGFSFVRITALLISTSRLWIGTGNGVIISVPLSESASGVVNPGSAIKGPSAVVRVYTDSTSDKVLPGSFIPFCSMAQAQLSFHGHRESVKFFIAVPETKQGVSNTNMLVMSGGEGYIDFRIGDTSDEESNHIKERNAKDGSSNYDYQRDRKGDFSHLIIWQVPILT</sequence>
<evidence type="ECO:0000256" key="7">
    <source>
        <dbReference type="ARBA" id="ARBA00064055"/>
    </source>
</evidence>
<dbReference type="GO" id="GO:0005078">
    <property type="term" value="F:MAP-kinase scaffold activity"/>
    <property type="evidence" value="ECO:0007669"/>
    <property type="project" value="InterPro"/>
</dbReference>
<organism>
    <name type="scientific">Pediculus humanus subsp. corporis</name>
    <name type="common">Body louse</name>
    <dbReference type="NCBI Taxonomy" id="121224"/>
    <lineage>
        <taxon>Eukaryota</taxon>
        <taxon>Metazoa</taxon>
        <taxon>Ecdysozoa</taxon>
        <taxon>Arthropoda</taxon>
        <taxon>Hexapoda</taxon>
        <taxon>Insecta</taxon>
        <taxon>Pterygota</taxon>
        <taxon>Neoptera</taxon>
        <taxon>Paraneoptera</taxon>
        <taxon>Psocodea</taxon>
        <taxon>Troctomorpha</taxon>
        <taxon>Phthiraptera</taxon>
        <taxon>Anoplura</taxon>
        <taxon>Pediculidae</taxon>
        <taxon>Pediculus</taxon>
    </lineage>
</organism>
<keyword evidence="14" id="KW-0808">Transferase</keyword>
<dbReference type="OrthoDB" id="10256043at2759"/>
<feature type="region of interest" description="Disordered" evidence="11">
    <location>
        <begin position="321"/>
        <end position="343"/>
    </location>
</feature>
<dbReference type="GO" id="GO:0016192">
    <property type="term" value="P:vesicle-mediated transport"/>
    <property type="evidence" value="ECO:0007669"/>
    <property type="project" value="TreeGrafter"/>
</dbReference>
<dbReference type="STRING" id="121224.E0W1Q2"/>
<dbReference type="SUPFAM" id="SSF50978">
    <property type="entry name" value="WD40 repeat-like"/>
    <property type="match status" value="1"/>
</dbReference>
<evidence type="ECO:0000313" key="15">
    <source>
        <dbReference type="EnsemblMetazoa" id="PHUM581690-PA"/>
    </source>
</evidence>
<evidence type="ECO:0000256" key="11">
    <source>
        <dbReference type="SAM" id="MobiDB-lite"/>
    </source>
</evidence>
<dbReference type="GO" id="GO:0016301">
    <property type="term" value="F:kinase activity"/>
    <property type="evidence" value="ECO:0007669"/>
    <property type="project" value="UniProtKB-KW"/>
</dbReference>
<reference evidence="14" key="2">
    <citation type="submission" date="2007-04" db="EMBL/GenBank/DDBJ databases">
        <title>The genome of the human body louse.</title>
        <authorList>
            <consortium name="The Human Body Louse Genome Consortium"/>
            <person name="Kirkness E."/>
            <person name="Walenz B."/>
            <person name="Hass B."/>
            <person name="Bruggner R."/>
            <person name="Strausberg R."/>
        </authorList>
    </citation>
    <scope>NUCLEOTIDE SEQUENCE</scope>
    <source>
        <strain evidence="14">USDA</strain>
    </source>
</reference>
<dbReference type="PROSITE" id="PS51776">
    <property type="entry name" value="RH1"/>
    <property type="match status" value="1"/>
</dbReference>
<dbReference type="RefSeq" id="XP_002432372.1">
    <property type="nucleotide sequence ID" value="XM_002432327.1"/>
</dbReference>
<dbReference type="HOGENOM" id="CLU_003841_0_0_1"/>
<evidence type="ECO:0000256" key="3">
    <source>
        <dbReference type="ARBA" id="ARBA00022490"/>
    </source>
</evidence>
<reference evidence="14" key="1">
    <citation type="submission" date="2007-04" db="EMBL/GenBank/DDBJ databases">
        <title>Annotation of Pediculus humanus corporis strain USDA.</title>
        <authorList>
            <person name="Kirkness E."/>
            <person name="Hannick L."/>
            <person name="Hass B."/>
            <person name="Bruggner R."/>
            <person name="Lawson D."/>
            <person name="Bidwell S."/>
            <person name="Joardar V."/>
            <person name="Caler E."/>
            <person name="Walenz B."/>
            <person name="Inman J."/>
            <person name="Schobel S."/>
            <person name="Galinsky K."/>
            <person name="Amedeo P."/>
            <person name="Strausberg R."/>
        </authorList>
    </citation>
    <scope>NUCLEOTIDE SEQUENCE</scope>
    <source>
        <strain evidence="14">USDA</strain>
    </source>
</reference>
<dbReference type="Gene3D" id="1.20.58.1770">
    <property type="match status" value="1"/>
</dbReference>
<dbReference type="GO" id="GO:0008432">
    <property type="term" value="F:JUN kinase binding"/>
    <property type="evidence" value="ECO:0007669"/>
    <property type="project" value="TreeGrafter"/>
</dbReference>
<keyword evidence="16" id="KW-1185">Reference proteome</keyword>
<reference evidence="15" key="3">
    <citation type="submission" date="2020-05" db="UniProtKB">
        <authorList>
            <consortium name="EnsemblMetazoa"/>
        </authorList>
    </citation>
    <scope>IDENTIFICATION</scope>
    <source>
        <strain evidence="15">USDA</strain>
    </source>
</reference>
<gene>
    <name evidence="15" type="primary">8232381</name>
    <name evidence="14" type="ORF">Phum_PHUM581690</name>
</gene>
<dbReference type="EMBL" id="AAZO01007082">
    <property type="status" value="NOT_ANNOTATED_CDS"/>
    <property type="molecule type" value="Genomic_DNA"/>
</dbReference>
<dbReference type="FunFam" id="1.20.58.1770:FF:000001">
    <property type="entry name" value="C-Jun-amino-terminal kinase-interacting protein 3 isoform X1"/>
    <property type="match status" value="1"/>
</dbReference>
<dbReference type="InterPro" id="IPR034743">
    <property type="entry name" value="RH1"/>
</dbReference>
<evidence type="ECO:0000259" key="12">
    <source>
        <dbReference type="PROSITE" id="PS51776"/>
    </source>
</evidence>
<protein>
    <recommendedName>
        <fullName evidence="8">JNK-interacting protein 3</fullName>
    </recommendedName>
    <alternativeName>
        <fullName evidence="9">Protein sunday driver</fullName>
    </alternativeName>
</protein>
<dbReference type="Pfam" id="PF19056">
    <property type="entry name" value="WD40_2"/>
    <property type="match status" value="1"/>
</dbReference>
<keyword evidence="3" id="KW-0963">Cytoplasm</keyword>
<evidence type="ECO:0000313" key="16">
    <source>
        <dbReference type="Proteomes" id="UP000009046"/>
    </source>
</evidence>
<dbReference type="EnsemblMetazoa" id="PHUM581690-RA">
    <property type="protein sequence ID" value="PHUM581690-PA"/>
    <property type="gene ID" value="PHUM581690"/>
</dbReference>
<feature type="region of interest" description="Disordered" evidence="11">
    <location>
        <begin position="253"/>
        <end position="304"/>
    </location>
</feature>
<dbReference type="InterPro" id="IPR034744">
    <property type="entry name" value="RH2"/>
</dbReference>
<keyword evidence="5 10" id="KW-0175">Coiled coil</keyword>
<keyword evidence="14" id="KW-0418">Kinase</keyword>
<feature type="compositionally biased region" description="Polar residues" evidence="11">
    <location>
        <begin position="289"/>
        <end position="304"/>
    </location>
</feature>
<evidence type="ECO:0000256" key="1">
    <source>
        <dbReference type="ARBA" id="ARBA00004556"/>
    </source>
</evidence>
<comment type="function">
    <text evidence="6">The JNK-interacting protein (JIP) group of scaffold proteins selectively mediates JNK-signaling by aggregating specific components of the MAPK cascade to form a functional JNK signaling module. May function as a regulator of vesicle transport, through interactions with the JNK-signaling components and motor proteins. Syd is required for efficient kinesin-I mediated axonal transport.</text>
</comment>
<evidence type="ECO:0000256" key="9">
    <source>
        <dbReference type="ARBA" id="ARBA00082388"/>
    </source>
</evidence>